<comment type="caution">
    <text evidence="2">The sequence shown here is derived from an EMBL/GenBank/DDBJ whole genome shotgun (WGS) entry which is preliminary data.</text>
</comment>
<sequence>MPSPCMEVQYLMGEPPPILLYCSWIFGVRRMAMNGPSLLQIRGKIISREHQQLFSIPDTHRASEDLAHIWHQHIDLRHTHTHQGINVSRGIRPQQERDTNYPSTPQIAPSLTREVRTDSVRRLSSGQRCM</sequence>
<dbReference type="AlphaFoldDB" id="A0A4Z2ILF6"/>
<dbReference type="EMBL" id="SRLO01000069">
    <property type="protein sequence ID" value="TNN78890.1"/>
    <property type="molecule type" value="Genomic_DNA"/>
</dbReference>
<organism evidence="2 3">
    <name type="scientific">Liparis tanakae</name>
    <name type="common">Tanaka's snailfish</name>
    <dbReference type="NCBI Taxonomy" id="230148"/>
    <lineage>
        <taxon>Eukaryota</taxon>
        <taxon>Metazoa</taxon>
        <taxon>Chordata</taxon>
        <taxon>Craniata</taxon>
        <taxon>Vertebrata</taxon>
        <taxon>Euteleostomi</taxon>
        <taxon>Actinopterygii</taxon>
        <taxon>Neopterygii</taxon>
        <taxon>Teleostei</taxon>
        <taxon>Neoteleostei</taxon>
        <taxon>Acanthomorphata</taxon>
        <taxon>Eupercaria</taxon>
        <taxon>Perciformes</taxon>
        <taxon>Cottioidei</taxon>
        <taxon>Cottales</taxon>
        <taxon>Liparidae</taxon>
        <taxon>Liparis</taxon>
    </lineage>
</organism>
<feature type="region of interest" description="Disordered" evidence="1">
    <location>
        <begin position="86"/>
        <end position="130"/>
    </location>
</feature>
<gene>
    <name evidence="2" type="ORF">EYF80_010816</name>
</gene>
<feature type="compositionally biased region" description="Polar residues" evidence="1">
    <location>
        <begin position="100"/>
        <end position="109"/>
    </location>
</feature>
<keyword evidence="3" id="KW-1185">Reference proteome</keyword>
<dbReference type="Proteomes" id="UP000314294">
    <property type="component" value="Unassembled WGS sequence"/>
</dbReference>
<name>A0A4Z2ILF6_9TELE</name>
<proteinExistence type="predicted"/>
<accession>A0A4Z2ILF6</accession>
<reference evidence="2 3" key="1">
    <citation type="submission" date="2019-03" db="EMBL/GenBank/DDBJ databases">
        <title>First draft genome of Liparis tanakae, snailfish: a comprehensive survey of snailfish specific genes.</title>
        <authorList>
            <person name="Kim W."/>
            <person name="Song I."/>
            <person name="Jeong J.-H."/>
            <person name="Kim D."/>
            <person name="Kim S."/>
            <person name="Ryu S."/>
            <person name="Song J.Y."/>
            <person name="Lee S.K."/>
        </authorList>
    </citation>
    <scope>NUCLEOTIDE SEQUENCE [LARGE SCALE GENOMIC DNA]</scope>
    <source>
        <tissue evidence="2">Muscle</tissue>
    </source>
</reference>
<evidence type="ECO:0000313" key="3">
    <source>
        <dbReference type="Proteomes" id="UP000314294"/>
    </source>
</evidence>
<protein>
    <submittedName>
        <fullName evidence="2">Uncharacterized protein</fullName>
    </submittedName>
</protein>
<evidence type="ECO:0000313" key="2">
    <source>
        <dbReference type="EMBL" id="TNN78890.1"/>
    </source>
</evidence>
<evidence type="ECO:0000256" key="1">
    <source>
        <dbReference type="SAM" id="MobiDB-lite"/>
    </source>
</evidence>